<dbReference type="AlphaFoldDB" id="A0A8X6N2M3"/>
<accession>A0A8X6N2M3</accession>
<feature type="transmembrane region" description="Helical" evidence="5">
    <location>
        <begin position="148"/>
        <end position="165"/>
    </location>
</feature>
<dbReference type="GO" id="GO:0016020">
    <property type="term" value="C:membrane"/>
    <property type="evidence" value="ECO:0007669"/>
    <property type="project" value="UniProtKB-SubCell"/>
</dbReference>
<evidence type="ECO:0000313" key="8">
    <source>
        <dbReference type="EMBL" id="GFS90189.1"/>
    </source>
</evidence>
<dbReference type="GO" id="GO:0004930">
    <property type="term" value="F:G protein-coupled receptor activity"/>
    <property type="evidence" value="ECO:0007669"/>
    <property type="project" value="InterPro"/>
</dbReference>
<dbReference type="Proteomes" id="UP000887013">
    <property type="component" value="Unassembled WGS sequence"/>
</dbReference>
<keyword evidence="8" id="KW-0675">Receptor</keyword>
<feature type="transmembrane region" description="Helical" evidence="5">
    <location>
        <begin position="351"/>
        <end position="374"/>
    </location>
</feature>
<evidence type="ECO:0000259" key="7">
    <source>
        <dbReference type="PROSITE" id="PS50261"/>
    </source>
</evidence>
<evidence type="ECO:0000256" key="2">
    <source>
        <dbReference type="ARBA" id="ARBA00022692"/>
    </source>
</evidence>
<feature type="transmembrane region" description="Helical" evidence="5">
    <location>
        <begin position="276"/>
        <end position="304"/>
    </location>
</feature>
<feature type="domain" description="G-protein coupled receptors family 2 profile 2" evidence="7">
    <location>
        <begin position="116"/>
        <end position="376"/>
    </location>
</feature>
<dbReference type="InterPro" id="IPR017981">
    <property type="entry name" value="GPCR_2-like_7TM"/>
</dbReference>
<dbReference type="PROSITE" id="PS50261">
    <property type="entry name" value="G_PROTEIN_RECEP_F2_4"/>
    <property type="match status" value="1"/>
</dbReference>
<keyword evidence="9" id="KW-1185">Reference proteome</keyword>
<dbReference type="InterPro" id="IPR000832">
    <property type="entry name" value="GPCR_2_secretin-like"/>
</dbReference>
<feature type="signal peptide" evidence="6">
    <location>
        <begin position="1"/>
        <end position="18"/>
    </location>
</feature>
<evidence type="ECO:0000256" key="6">
    <source>
        <dbReference type="SAM" id="SignalP"/>
    </source>
</evidence>
<comment type="caution">
    <text evidence="8">The sequence shown here is derived from an EMBL/GenBank/DDBJ whole genome shotgun (WGS) entry which is preliminary data.</text>
</comment>
<dbReference type="GO" id="GO:0007166">
    <property type="term" value="P:cell surface receptor signaling pathway"/>
    <property type="evidence" value="ECO:0007669"/>
    <property type="project" value="InterPro"/>
</dbReference>
<name>A0A8X6N2M3_NEPPI</name>
<dbReference type="PANTHER" id="PTHR45902">
    <property type="entry name" value="LATROPHILIN RECEPTOR-LIKE PROTEIN A"/>
    <property type="match status" value="1"/>
</dbReference>
<dbReference type="CDD" id="cd15039">
    <property type="entry name" value="7tmB3_Methuselah-like"/>
    <property type="match status" value="1"/>
</dbReference>
<keyword evidence="4 5" id="KW-0472">Membrane</keyword>
<evidence type="ECO:0000256" key="4">
    <source>
        <dbReference type="ARBA" id="ARBA00023136"/>
    </source>
</evidence>
<evidence type="ECO:0000256" key="3">
    <source>
        <dbReference type="ARBA" id="ARBA00022989"/>
    </source>
</evidence>
<dbReference type="PRINTS" id="PR00249">
    <property type="entry name" value="GPCRSECRETIN"/>
</dbReference>
<feature type="transmembrane region" description="Helical" evidence="5">
    <location>
        <begin position="177"/>
        <end position="207"/>
    </location>
</feature>
<sequence>MLNVVLLEALIVFACTNASTEVFTTPDPSNDSDFTLIESDNGIYADKHESLKTCFSFDLSPDEYVMFPNKTAFVPNYQRMYEEHLYILISDHLRICPPSEIFEDDLALSSTVSLSLRYLTKVGLGVSMVFLLIHIVVFALVPDLKNLPGWNLASLCFSLFLSYFAMMSSDNDYVREAAGFCIASAVLTQFFFLASFLWMCIISFDIFRSMRKAVDNLRITNKVFNKKKYVISSVISWGIALVFTVAAIITDNMEGIDESMKPQFVMHCWFKTKNSLLVFFAAPVFVLIVLNFILFGITACKIFSNRTSSRMAHINQNHSSINKNYLMYLKLAIIMGATWITGALAPAFDILWMWYLFAALNTLQGFFIFIAFTCTEKVLKYLKLTLLKERRESAVTLSTPTFQSYCNYSNSIEKDLDKIVDNEDKTAQIDTIVIHI</sequence>
<organism evidence="8 9">
    <name type="scientific">Nephila pilipes</name>
    <name type="common">Giant wood spider</name>
    <name type="synonym">Nephila maculata</name>
    <dbReference type="NCBI Taxonomy" id="299642"/>
    <lineage>
        <taxon>Eukaryota</taxon>
        <taxon>Metazoa</taxon>
        <taxon>Ecdysozoa</taxon>
        <taxon>Arthropoda</taxon>
        <taxon>Chelicerata</taxon>
        <taxon>Arachnida</taxon>
        <taxon>Araneae</taxon>
        <taxon>Araneomorphae</taxon>
        <taxon>Entelegynae</taxon>
        <taxon>Araneoidea</taxon>
        <taxon>Nephilidae</taxon>
        <taxon>Nephila</taxon>
    </lineage>
</organism>
<feature type="transmembrane region" description="Helical" evidence="5">
    <location>
        <begin position="118"/>
        <end position="141"/>
    </location>
</feature>
<dbReference type="EMBL" id="BMAW01004640">
    <property type="protein sequence ID" value="GFS90189.1"/>
    <property type="molecule type" value="Genomic_DNA"/>
</dbReference>
<reference evidence="8" key="1">
    <citation type="submission" date="2020-08" db="EMBL/GenBank/DDBJ databases">
        <title>Multicomponent nature underlies the extraordinary mechanical properties of spider dragline silk.</title>
        <authorList>
            <person name="Kono N."/>
            <person name="Nakamura H."/>
            <person name="Mori M."/>
            <person name="Yoshida Y."/>
            <person name="Ohtoshi R."/>
            <person name="Malay A.D."/>
            <person name="Moran D.A.P."/>
            <person name="Tomita M."/>
            <person name="Numata K."/>
            <person name="Arakawa K."/>
        </authorList>
    </citation>
    <scope>NUCLEOTIDE SEQUENCE</scope>
</reference>
<evidence type="ECO:0000313" key="9">
    <source>
        <dbReference type="Proteomes" id="UP000887013"/>
    </source>
</evidence>
<feature type="transmembrane region" description="Helical" evidence="5">
    <location>
        <begin position="325"/>
        <end position="345"/>
    </location>
</feature>
<keyword evidence="6" id="KW-0732">Signal</keyword>
<dbReference type="PANTHER" id="PTHR45902:SF4">
    <property type="entry name" value="G-PROTEIN COUPLED RECEPTORS FAMILY 2 PROFILE 2 DOMAIN-CONTAINING PROTEIN"/>
    <property type="match status" value="1"/>
</dbReference>
<dbReference type="SUPFAM" id="SSF81321">
    <property type="entry name" value="Family A G protein-coupled receptor-like"/>
    <property type="match status" value="1"/>
</dbReference>
<keyword evidence="2 5" id="KW-0812">Transmembrane</keyword>
<evidence type="ECO:0000256" key="5">
    <source>
        <dbReference type="SAM" id="Phobius"/>
    </source>
</evidence>
<dbReference type="Pfam" id="PF00002">
    <property type="entry name" value="7tm_2"/>
    <property type="match status" value="1"/>
</dbReference>
<proteinExistence type="predicted"/>
<feature type="transmembrane region" description="Helical" evidence="5">
    <location>
        <begin position="228"/>
        <end position="249"/>
    </location>
</feature>
<comment type="subcellular location">
    <subcellularLocation>
        <location evidence="1">Membrane</location>
        <topology evidence="1">Multi-pass membrane protein</topology>
    </subcellularLocation>
</comment>
<feature type="chain" id="PRO_5036497014" evidence="6">
    <location>
        <begin position="19"/>
        <end position="436"/>
    </location>
</feature>
<evidence type="ECO:0000256" key="1">
    <source>
        <dbReference type="ARBA" id="ARBA00004141"/>
    </source>
</evidence>
<keyword evidence="3 5" id="KW-1133">Transmembrane helix</keyword>
<protein>
    <submittedName>
        <fullName evidence="8">G-protein coupled receptor Mth2</fullName>
    </submittedName>
</protein>
<dbReference type="Gene3D" id="1.20.1070.10">
    <property type="entry name" value="Rhodopsin 7-helix transmembrane proteins"/>
    <property type="match status" value="1"/>
</dbReference>
<dbReference type="OrthoDB" id="6433424at2759"/>
<gene>
    <name evidence="8" type="primary">mth2</name>
    <name evidence="8" type="ORF">NPIL_538841</name>
</gene>
<dbReference type="InterPro" id="IPR053231">
    <property type="entry name" value="GPCR_LN-TM7"/>
</dbReference>